<feature type="transmembrane region" description="Helical" evidence="6">
    <location>
        <begin position="36"/>
        <end position="58"/>
    </location>
</feature>
<comment type="subcellular location">
    <subcellularLocation>
        <location evidence="1">Endomembrane system</location>
        <topology evidence="1">Multi-pass membrane protein</topology>
    </subcellularLocation>
</comment>
<name>A0A914PPG0_9BILA</name>
<feature type="transmembrane region" description="Helical" evidence="6">
    <location>
        <begin position="422"/>
        <end position="444"/>
    </location>
</feature>
<dbReference type="AlphaFoldDB" id="A0A914PPG0"/>
<keyword evidence="7" id="KW-1185">Reference proteome</keyword>
<feature type="transmembrane region" description="Helical" evidence="6">
    <location>
        <begin position="78"/>
        <end position="96"/>
    </location>
</feature>
<feature type="transmembrane region" description="Helical" evidence="6">
    <location>
        <begin position="128"/>
        <end position="150"/>
    </location>
</feature>
<reference evidence="8" key="1">
    <citation type="submission" date="2022-11" db="UniProtKB">
        <authorList>
            <consortium name="WormBaseParasite"/>
        </authorList>
    </citation>
    <scope>IDENTIFICATION</scope>
</reference>
<feature type="transmembrane region" description="Helical" evidence="6">
    <location>
        <begin position="351"/>
        <end position="373"/>
    </location>
</feature>
<dbReference type="InterPro" id="IPR011701">
    <property type="entry name" value="MFS"/>
</dbReference>
<evidence type="ECO:0000256" key="5">
    <source>
        <dbReference type="ARBA" id="ARBA00023136"/>
    </source>
</evidence>
<dbReference type="PANTHER" id="PTHR23510:SF3">
    <property type="entry name" value="MAJOR FACILITATOR SUPERFAMILY DOMAIN-CONTAINING PROTEIN 8"/>
    <property type="match status" value="1"/>
</dbReference>
<keyword evidence="5 6" id="KW-0472">Membrane</keyword>
<dbReference type="WBParaSite" id="PDA_v2.g17919.t1">
    <property type="protein sequence ID" value="PDA_v2.g17919.t1"/>
    <property type="gene ID" value="PDA_v2.g17919"/>
</dbReference>
<dbReference type="SUPFAM" id="SSF103473">
    <property type="entry name" value="MFS general substrate transporter"/>
    <property type="match status" value="1"/>
</dbReference>
<keyword evidence="4 6" id="KW-1133">Transmembrane helix</keyword>
<organism evidence="7 8">
    <name type="scientific">Panagrolaimus davidi</name>
    <dbReference type="NCBI Taxonomy" id="227884"/>
    <lineage>
        <taxon>Eukaryota</taxon>
        <taxon>Metazoa</taxon>
        <taxon>Ecdysozoa</taxon>
        <taxon>Nematoda</taxon>
        <taxon>Chromadorea</taxon>
        <taxon>Rhabditida</taxon>
        <taxon>Tylenchina</taxon>
        <taxon>Panagrolaimomorpha</taxon>
        <taxon>Panagrolaimoidea</taxon>
        <taxon>Panagrolaimidae</taxon>
        <taxon>Panagrolaimus</taxon>
    </lineage>
</organism>
<evidence type="ECO:0000313" key="8">
    <source>
        <dbReference type="WBParaSite" id="PDA_v2.g17919.t1"/>
    </source>
</evidence>
<dbReference type="GO" id="GO:0012505">
    <property type="term" value="C:endomembrane system"/>
    <property type="evidence" value="ECO:0007669"/>
    <property type="project" value="UniProtKB-SubCell"/>
</dbReference>
<feature type="transmembrane region" description="Helical" evidence="6">
    <location>
        <begin position="317"/>
        <end position="339"/>
    </location>
</feature>
<dbReference type="Proteomes" id="UP000887578">
    <property type="component" value="Unplaced"/>
</dbReference>
<keyword evidence="3 6" id="KW-0812">Transmembrane</keyword>
<feature type="transmembrane region" description="Helical" evidence="6">
    <location>
        <begin position="103"/>
        <end position="122"/>
    </location>
</feature>
<dbReference type="InterPro" id="IPR036259">
    <property type="entry name" value="MFS_trans_sf"/>
</dbReference>
<dbReference type="GO" id="GO:0022857">
    <property type="term" value="F:transmembrane transporter activity"/>
    <property type="evidence" value="ECO:0007669"/>
    <property type="project" value="InterPro"/>
</dbReference>
<evidence type="ECO:0000256" key="3">
    <source>
        <dbReference type="ARBA" id="ARBA00022692"/>
    </source>
</evidence>
<sequence length="486" mass="54517">MVFKNILKSLSLKSRKLESGNSKIINERSDTDWRSIYIATFVALISSIQGFSIIPILWPYIKFINPEISEIANGAFQGASALGNAIASIFSGYLVNKTSNTKPALIISRILAIFSTFIYFGIELNSNSAVYLMIAYQLFMGISFGFGNVYRTHIAMATKESERSKGYGLSNLSYSLGTILGPLIQLIFSLIHYPGIKLLFGMHLNLYTASVYLALFTSIIGLFALIFFFYGNLNILSKEDNPQNVQEIVAVVNTCNINDSEKKEENKLEKFDIKYDKIAVCVLIYAKNVHETIMLILFSITMPYAMSIFEWNSQQLIFYQSLFMAPMGICSVIFSICYIRFKLDQKIPERIALIIAIGLFIMFFGATFPWPFISSKIPYEHEQNRTAYFLHSEASAALLNTNKSELVGCKIEYKWCETTPRINLAIFGTSIVLFLGIGIPLLSINLDILYSKVLGPIKQGVLQGIFLSSGEIINILGPIIVTLVYK</sequence>
<dbReference type="GO" id="GO:0005765">
    <property type="term" value="C:lysosomal membrane"/>
    <property type="evidence" value="ECO:0007669"/>
    <property type="project" value="TreeGrafter"/>
</dbReference>
<dbReference type="PANTHER" id="PTHR23510">
    <property type="entry name" value="INNER MEMBRANE TRANSPORT PROTEIN YAJR"/>
    <property type="match status" value="1"/>
</dbReference>
<keyword evidence="2" id="KW-0813">Transport</keyword>
<evidence type="ECO:0000256" key="2">
    <source>
        <dbReference type="ARBA" id="ARBA00022448"/>
    </source>
</evidence>
<feature type="transmembrane region" description="Helical" evidence="6">
    <location>
        <begin position="465"/>
        <end position="485"/>
    </location>
</feature>
<dbReference type="InterPro" id="IPR051068">
    <property type="entry name" value="MFS_Domain-Containing_Protein"/>
</dbReference>
<evidence type="ECO:0000313" key="7">
    <source>
        <dbReference type="Proteomes" id="UP000887578"/>
    </source>
</evidence>
<feature type="transmembrane region" description="Helical" evidence="6">
    <location>
        <begin position="171"/>
        <end position="191"/>
    </location>
</feature>
<protein>
    <submittedName>
        <fullName evidence="8">Uncharacterized protein</fullName>
    </submittedName>
</protein>
<proteinExistence type="predicted"/>
<evidence type="ECO:0000256" key="1">
    <source>
        <dbReference type="ARBA" id="ARBA00004127"/>
    </source>
</evidence>
<feature type="transmembrane region" description="Helical" evidence="6">
    <location>
        <begin position="211"/>
        <end position="230"/>
    </location>
</feature>
<evidence type="ECO:0000256" key="4">
    <source>
        <dbReference type="ARBA" id="ARBA00022989"/>
    </source>
</evidence>
<accession>A0A914PPG0</accession>
<evidence type="ECO:0000256" key="6">
    <source>
        <dbReference type="SAM" id="Phobius"/>
    </source>
</evidence>
<dbReference type="Gene3D" id="1.20.1250.20">
    <property type="entry name" value="MFS general substrate transporter like domains"/>
    <property type="match status" value="1"/>
</dbReference>
<dbReference type="Pfam" id="PF07690">
    <property type="entry name" value="MFS_1"/>
    <property type="match status" value="1"/>
</dbReference>